<evidence type="ECO:0000313" key="7">
    <source>
        <dbReference type="EMBL" id="GAT94212.1"/>
    </source>
</evidence>
<keyword evidence="5 6" id="KW-0472">Membrane</keyword>
<keyword evidence="3 6" id="KW-0812">Transmembrane</keyword>
<evidence type="ECO:0008006" key="9">
    <source>
        <dbReference type="Google" id="ProtNLM"/>
    </source>
</evidence>
<sequence length="194" mass="22000">MTDISTLLLSFLHFFLSYGPAFIVLLLFIGLSLAAGLYVFSLFVEEKPSHARSIIKYLIIGTILQTLLCLRFVPWYVVIVNLISQAIYFMLCKDVPYISYKSPIFFGGCVAAVLSHLVFAIHFLLSEEWHFWRLLLINIYTLWTVPLLLLASVVIAPEALVGSGEGKELEHRSLFARILKAIFGRATEWVESLQ</sequence>
<keyword evidence="4 6" id="KW-1133">Transmembrane helix</keyword>
<dbReference type="VEuPathDB" id="AmoebaDB:EHI7A_088070"/>
<dbReference type="VEuPathDB" id="AmoebaDB:EHI5A_039190"/>
<gene>
    <name evidence="7" type="ORF">CL6EHI_000800</name>
</gene>
<feature type="transmembrane region" description="Helical" evidence="6">
    <location>
        <begin position="20"/>
        <end position="44"/>
    </location>
</feature>
<accession>A0A5K1UC22</accession>
<dbReference type="GO" id="GO:0030134">
    <property type="term" value="C:COPII-coated ER to Golgi transport vesicle"/>
    <property type="evidence" value="ECO:0007669"/>
    <property type="project" value="TreeGrafter"/>
</dbReference>
<dbReference type="EMBL" id="BDEQ01000001">
    <property type="protein sequence ID" value="GAT94212.1"/>
    <property type="molecule type" value="Genomic_DNA"/>
</dbReference>
<dbReference type="AlphaFoldDB" id="A0A5K1UC22"/>
<evidence type="ECO:0000313" key="8">
    <source>
        <dbReference type="Proteomes" id="UP000078387"/>
    </source>
</evidence>
<dbReference type="InterPro" id="IPR007277">
    <property type="entry name" value="Svp26/Tex261"/>
</dbReference>
<dbReference type="GO" id="GO:0000139">
    <property type="term" value="C:Golgi membrane"/>
    <property type="evidence" value="ECO:0007669"/>
    <property type="project" value="TreeGrafter"/>
</dbReference>
<evidence type="ECO:0000256" key="4">
    <source>
        <dbReference type="ARBA" id="ARBA00022989"/>
    </source>
</evidence>
<evidence type="ECO:0000256" key="3">
    <source>
        <dbReference type="ARBA" id="ARBA00022692"/>
    </source>
</evidence>
<feature type="transmembrane region" description="Helical" evidence="6">
    <location>
        <begin position="51"/>
        <end position="68"/>
    </location>
</feature>
<organism evidence="7 8">
    <name type="scientific">Entamoeba histolytica</name>
    <dbReference type="NCBI Taxonomy" id="5759"/>
    <lineage>
        <taxon>Eukaryota</taxon>
        <taxon>Amoebozoa</taxon>
        <taxon>Evosea</taxon>
        <taxon>Archamoebae</taxon>
        <taxon>Mastigamoebida</taxon>
        <taxon>Entamoebidae</taxon>
        <taxon>Entamoeba</taxon>
    </lineage>
</organism>
<dbReference type="OMA" id="TMGTEPV"/>
<evidence type="ECO:0000256" key="1">
    <source>
        <dbReference type="ARBA" id="ARBA00004141"/>
    </source>
</evidence>
<evidence type="ECO:0000256" key="6">
    <source>
        <dbReference type="SAM" id="Phobius"/>
    </source>
</evidence>
<dbReference type="GO" id="GO:0005789">
    <property type="term" value="C:endoplasmic reticulum membrane"/>
    <property type="evidence" value="ECO:0007669"/>
    <property type="project" value="TreeGrafter"/>
</dbReference>
<comment type="subcellular location">
    <subcellularLocation>
        <location evidence="1">Membrane</location>
        <topology evidence="1">Multi-pass membrane protein</topology>
    </subcellularLocation>
</comment>
<dbReference type="Proteomes" id="UP000078387">
    <property type="component" value="Unassembled WGS sequence"/>
</dbReference>
<dbReference type="VEuPathDB" id="AmoebaDB:EHI8A_017550"/>
<dbReference type="GO" id="GO:0006888">
    <property type="term" value="P:endoplasmic reticulum to Golgi vesicle-mediated transport"/>
    <property type="evidence" value="ECO:0007669"/>
    <property type="project" value="InterPro"/>
</dbReference>
<evidence type="ECO:0000256" key="5">
    <source>
        <dbReference type="ARBA" id="ARBA00023136"/>
    </source>
</evidence>
<proteinExistence type="inferred from homology"/>
<comment type="caution">
    <text evidence="7">The sequence shown here is derived from an EMBL/GenBank/DDBJ whole genome shotgun (WGS) entry which is preliminary data.</text>
</comment>
<feature type="transmembrane region" description="Helical" evidence="6">
    <location>
        <begin position="104"/>
        <end position="125"/>
    </location>
</feature>
<dbReference type="Pfam" id="PF04148">
    <property type="entry name" value="Erv26"/>
    <property type="match status" value="1"/>
</dbReference>
<name>A0A5K1UC22_ENTHI</name>
<dbReference type="GO" id="GO:0097020">
    <property type="term" value="F:COPII receptor activity"/>
    <property type="evidence" value="ECO:0007669"/>
    <property type="project" value="InterPro"/>
</dbReference>
<dbReference type="VEuPathDB" id="AmoebaDB:EHI_000800"/>
<dbReference type="PANTHER" id="PTHR13144">
    <property type="entry name" value="TEX261 PROTEIN"/>
    <property type="match status" value="1"/>
</dbReference>
<feature type="transmembrane region" description="Helical" evidence="6">
    <location>
        <begin position="131"/>
        <end position="156"/>
    </location>
</feature>
<dbReference type="PANTHER" id="PTHR13144:SF0">
    <property type="entry name" value="PROTEIN TEX261"/>
    <property type="match status" value="1"/>
</dbReference>
<evidence type="ECO:0000256" key="2">
    <source>
        <dbReference type="ARBA" id="ARBA00008096"/>
    </source>
</evidence>
<comment type="similarity">
    <text evidence="2">Belongs to the SVP26 family.</text>
</comment>
<protein>
    <recommendedName>
        <fullName evidence="9">Protein TEX261</fullName>
    </recommendedName>
</protein>
<reference evidence="7 8" key="1">
    <citation type="submission" date="2016-05" db="EMBL/GenBank/DDBJ databases">
        <title>First whole genome sequencing of Entamoeba histolytica HM1:IMSS-clone-6.</title>
        <authorList>
            <person name="Mukherjee Avik.K."/>
            <person name="Izumyama S."/>
            <person name="Nakada-Tsukui K."/>
            <person name="Nozaki T."/>
        </authorList>
    </citation>
    <scope>NUCLEOTIDE SEQUENCE [LARGE SCALE GENOMIC DNA]</scope>
    <source>
        <strain evidence="7 8">HM1:IMSS clone 6</strain>
    </source>
</reference>
<dbReference type="VEuPathDB" id="AmoebaDB:KM1_048520"/>